<dbReference type="InterPro" id="IPR020040">
    <property type="entry name" value="Ribosomal_uL6_a/b-dom"/>
</dbReference>
<dbReference type="Pfam" id="PF00347">
    <property type="entry name" value="Ribosomal_L6"/>
    <property type="match status" value="2"/>
</dbReference>
<dbReference type="FunFam" id="3.90.930.12:FF:000001">
    <property type="entry name" value="50S ribosomal protein L6"/>
    <property type="match status" value="1"/>
</dbReference>
<dbReference type="GO" id="GO:0003735">
    <property type="term" value="F:structural constituent of ribosome"/>
    <property type="evidence" value="ECO:0007669"/>
    <property type="project" value="UniProtKB-UniRule"/>
</dbReference>
<dbReference type="PIRSF" id="PIRSF002162">
    <property type="entry name" value="Ribosomal_L6"/>
    <property type="match status" value="1"/>
</dbReference>
<dbReference type="GO" id="GO:0002181">
    <property type="term" value="P:cytoplasmic translation"/>
    <property type="evidence" value="ECO:0007669"/>
    <property type="project" value="TreeGrafter"/>
</dbReference>
<comment type="function">
    <text evidence="6 8">This protein binds to the 23S rRNA, and is important in its secondary structure. It is located near the subunit interface in the base of the L7/L12 stalk, and near the tRNA binding site of the peptidyltransferase center.</text>
</comment>
<comment type="caution">
    <text evidence="10">The sequence shown here is derived from an EMBL/GenBank/DDBJ whole genome shotgun (WGS) entry which is preliminary data.</text>
</comment>
<dbReference type="GO" id="GO:0019843">
    <property type="term" value="F:rRNA binding"/>
    <property type="evidence" value="ECO:0007669"/>
    <property type="project" value="UniProtKB-UniRule"/>
</dbReference>
<comment type="subunit">
    <text evidence="6">Part of the 50S ribosomal subunit.</text>
</comment>
<dbReference type="PROSITE" id="PS00525">
    <property type="entry name" value="RIBOSOMAL_L6_1"/>
    <property type="match status" value="1"/>
</dbReference>
<evidence type="ECO:0000256" key="3">
    <source>
        <dbReference type="ARBA" id="ARBA00022884"/>
    </source>
</evidence>
<feature type="domain" description="Large ribosomal subunit protein uL6 alpha-beta" evidence="9">
    <location>
        <begin position="11"/>
        <end position="82"/>
    </location>
</feature>
<dbReference type="NCBIfam" id="TIGR03654">
    <property type="entry name" value="L6_bact"/>
    <property type="match status" value="1"/>
</dbReference>
<dbReference type="InterPro" id="IPR002358">
    <property type="entry name" value="Ribosomal_uL6_CS"/>
</dbReference>
<feature type="domain" description="Large ribosomal subunit protein uL6 alpha-beta" evidence="9">
    <location>
        <begin position="91"/>
        <end position="165"/>
    </location>
</feature>
<evidence type="ECO:0000256" key="1">
    <source>
        <dbReference type="ARBA" id="ARBA00009356"/>
    </source>
</evidence>
<dbReference type="PANTHER" id="PTHR11655:SF14">
    <property type="entry name" value="LARGE RIBOSOMAL SUBUNIT PROTEIN UL6M"/>
    <property type="match status" value="1"/>
</dbReference>
<evidence type="ECO:0000256" key="7">
    <source>
        <dbReference type="RuleBase" id="RU003869"/>
    </source>
</evidence>
<name>A0A7C5YS48_UNCC3</name>
<evidence type="ECO:0000256" key="5">
    <source>
        <dbReference type="ARBA" id="ARBA00023274"/>
    </source>
</evidence>
<evidence type="ECO:0000256" key="4">
    <source>
        <dbReference type="ARBA" id="ARBA00022980"/>
    </source>
</evidence>
<evidence type="ECO:0000256" key="2">
    <source>
        <dbReference type="ARBA" id="ARBA00022730"/>
    </source>
</evidence>
<accession>A0A7C5YS48</accession>
<keyword evidence="2 6" id="KW-0699">rRNA-binding</keyword>
<dbReference type="GO" id="GO:0022625">
    <property type="term" value="C:cytosolic large ribosomal subunit"/>
    <property type="evidence" value="ECO:0007669"/>
    <property type="project" value="UniProtKB-UniRule"/>
</dbReference>
<gene>
    <name evidence="6" type="primary">rplF</name>
    <name evidence="10" type="ORF">ENL96_01955</name>
</gene>
<dbReference type="SUPFAM" id="SSF56053">
    <property type="entry name" value="Ribosomal protein L6"/>
    <property type="match status" value="2"/>
</dbReference>
<dbReference type="PANTHER" id="PTHR11655">
    <property type="entry name" value="60S/50S RIBOSOMAL PROTEIN L6/L9"/>
    <property type="match status" value="1"/>
</dbReference>
<proteinExistence type="inferred from homology"/>
<dbReference type="EMBL" id="DRVY01000056">
    <property type="protein sequence ID" value="HHR92255.1"/>
    <property type="molecule type" value="Genomic_DNA"/>
</dbReference>
<protein>
    <recommendedName>
        <fullName evidence="6">Large ribosomal subunit protein uL6</fullName>
    </recommendedName>
</protein>
<keyword evidence="5 6" id="KW-0687">Ribonucleoprotein</keyword>
<sequence length="186" mass="20637">MSRIGRKPVEIPAGVEVKIDKNTITVSGPKGLLVRTFSNNVEVKIENNLIFVRRKSDIQQAFADQGLYRALIKNMIEGVTNGFERKLEMKGTGYRAEVQGNNKLILHVGFSHPVEIVAPEGIHFSVDKGTEITVSGIDKELVGNIAYKIRKVKPPEPYKGKGIRYVDEVIKKKVRKAVKGGGVEQK</sequence>
<dbReference type="Gene3D" id="3.90.930.12">
    <property type="entry name" value="Ribosomal protein L6, alpha-beta domain"/>
    <property type="match status" value="2"/>
</dbReference>
<evidence type="ECO:0000313" key="10">
    <source>
        <dbReference type="EMBL" id="HHR92255.1"/>
    </source>
</evidence>
<organism evidence="10">
    <name type="scientific">candidate division CPR3 bacterium</name>
    <dbReference type="NCBI Taxonomy" id="2268181"/>
    <lineage>
        <taxon>Bacteria</taxon>
        <taxon>Bacteria division CPR3</taxon>
    </lineage>
</organism>
<dbReference type="InterPro" id="IPR000702">
    <property type="entry name" value="Ribosomal_uL6-like"/>
</dbReference>
<dbReference type="InterPro" id="IPR019906">
    <property type="entry name" value="Ribosomal_uL6_bac-type"/>
</dbReference>
<evidence type="ECO:0000259" key="9">
    <source>
        <dbReference type="Pfam" id="PF00347"/>
    </source>
</evidence>
<dbReference type="HAMAP" id="MF_01365_B">
    <property type="entry name" value="Ribosomal_uL6_B"/>
    <property type="match status" value="1"/>
</dbReference>
<keyword evidence="4 6" id="KW-0689">Ribosomal protein</keyword>
<dbReference type="FunFam" id="3.90.930.12:FF:000002">
    <property type="entry name" value="50S ribosomal protein L6"/>
    <property type="match status" value="1"/>
</dbReference>
<dbReference type="AlphaFoldDB" id="A0A7C5YS48"/>
<reference evidence="10" key="1">
    <citation type="journal article" date="2020" name="mSystems">
        <title>Genome- and Community-Level Interaction Insights into Carbon Utilization and Element Cycling Functions of Hydrothermarchaeota in Hydrothermal Sediment.</title>
        <authorList>
            <person name="Zhou Z."/>
            <person name="Liu Y."/>
            <person name="Xu W."/>
            <person name="Pan J."/>
            <person name="Luo Z.H."/>
            <person name="Li M."/>
        </authorList>
    </citation>
    <scope>NUCLEOTIDE SEQUENCE [LARGE SCALE GENOMIC DNA]</scope>
    <source>
        <strain evidence="10">SpSt-1042</strain>
    </source>
</reference>
<comment type="similarity">
    <text evidence="1 6 7">Belongs to the universal ribosomal protein uL6 family.</text>
</comment>
<evidence type="ECO:0000256" key="8">
    <source>
        <dbReference type="RuleBase" id="RU003870"/>
    </source>
</evidence>
<dbReference type="PRINTS" id="PR00059">
    <property type="entry name" value="RIBOSOMALL6"/>
</dbReference>
<evidence type="ECO:0000256" key="6">
    <source>
        <dbReference type="HAMAP-Rule" id="MF_01365"/>
    </source>
</evidence>
<keyword evidence="3 6" id="KW-0694">RNA-binding</keyword>
<dbReference type="InterPro" id="IPR036789">
    <property type="entry name" value="Ribosomal_uL6-like_a/b-dom_sf"/>
</dbReference>